<evidence type="ECO:0008006" key="3">
    <source>
        <dbReference type="Google" id="ProtNLM"/>
    </source>
</evidence>
<gene>
    <name evidence="1" type="ORF">LHUE1_000215</name>
</gene>
<evidence type="ECO:0000313" key="1">
    <source>
        <dbReference type="EMBL" id="WFB39492.1"/>
    </source>
</evidence>
<accession>A0ABY8DUQ9</accession>
<sequence>MKLGFYKNGGLKGAIRFLILFTVALVLGGPLVTAGSAVYASEDTLDITKEEIDQATDNLSTILAEAYSTDPNMSEETVAQNVMLYSFSEAPDTSERTKRSLSSFSQCMVIKMGLGELRDVAKMVFNEQVVRYLKSQAWKKASAMIVQRITRFAGKKIASFAVKRLAHFALPGIGWGSLAIMGAQCGWAEIH</sequence>
<reference evidence="1 2" key="1">
    <citation type="submission" date="2023-03" db="EMBL/GenBank/DDBJ databases">
        <authorList>
            <person name="Ruckert-Reed C."/>
        </authorList>
    </citation>
    <scope>NUCLEOTIDE SEQUENCE [LARGE SCALE GENOMIC DNA]</scope>
    <source>
        <strain evidence="1 2">DSM 115425</strain>
    </source>
</reference>
<name>A0ABY8DUQ9_9LACO</name>
<dbReference type="EMBL" id="CP120687">
    <property type="protein sequence ID" value="WFB39492.1"/>
    <property type="molecule type" value="Genomic_DNA"/>
</dbReference>
<dbReference type="Proteomes" id="UP001220228">
    <property type="component" value="Chromosome"/>
</dbReference>
<organism evidence="1 2">
    <name type="scientific">Lacticaseibacillus huelsenbergensis</name>
    <dbReference type="NCBI Taxonomy" id="3035291"/>
    <lineage>
        <taxon>Bacteria</taxon>
        <taxon>Bacillati</taxon>
        <taxon>Bacillota</taxon>
        <taxon>Bacilli</taxon>
        <taxon>Lactobacillales</taxon>
        <taxon>Lactobacillaceae</taxon>
        <taxon>Lacticaseibacillus</taxon>
    </lineage>
</organism>
<protein>
    <recommendedName>
        <fullName evidence="3">Streptococcin A-M57</fullName>
    </recommendedName>
</protein>
<proteinExistence type="predicted"/>
<dbReference type="RefSeq" id="WP_241484814.1">
    <property type="nucleotide sequence ID" value="NZ_CP120687.1"/>
</dbReference>
<evidence type="ECO:0000313" key="2">
    <source>
        <dbReference type="Proteomes" id="UP001220228"/>
    </source>
</evidence>
<keyword evidence="2" id="KW-1185">Reference proteome</keyword>